<dbReference type="AlphaFoldDB" id="A0A840U0G2"/>
<protein>
    <submittedName>
        <fullName evidence="2">Glycosyltransferase involved in cell wall biosynthesis</fullName>
    </submittedName>
</protein>
<feature type="domain" description="Glycosyltransferase 2-like" evidence="1">
    <location>
        <begin position="7"/>
        <end position="163"/>
    </location>
</feature>
<dbReference type="GO" id="GO:0016758">
    <property type="term" value="F:hexosyltransferase activity"/>
    <property type="evidence" value="ECO:0007669"/>
    <property type="project" value="UniProtKB-ARBA"/>
</dbReference>
<dbReference type="Pfam" id="PF00535">
    <property type="entry name" value="Glycos_transf_2"/>
    <property type="match status" value="1"/>
</dbReference>
<organism evidence="2 3">
    <name type="scientific">Rhabdobacter roseus</name>
    <dbReference type="NCBI Taxonomy" id="1655419"/>
    <lineage>
        <taxon>Bacteria</taxon>
        <taxon>Pseudomonadati</taxon>
        <taxon>Bacteroidota</taxon>
        <taxon>Cytophagia</taxon>
        <taxon>Cytophagales</taxon>
        <taxon>Cytophagaceae</taxon>
        <taxon>Rhabdobacter</taxon>
    </lineage>
</organism>
<evidence type="ECO:0000313" key="2">
    <source>
        <dbReference type="EMBL" id="MBB5285369.1"/>
    </source>
</evidence>
<evidence type="ECO:0000313" key="3">
    <source>
        <dbReference type="Proteomes" id="UP000557307"/>
    </source>
</evidence>
<name>A0A840U0G2_9BACT</name>
<dbReference type="Proteomes" id="UP000557307">
    <property type="component" value="Unassembled WGS sequence"/>
</dbReference>
<dbReference type="SUPFAM" id="SSF53448">
    <property type="entry name" value="Nucleotide-diphospho-sugar transferases"/>
    <property type="match status" value="1"/>
</dbReference>
<keyword evidence="3" id="KW-1185">Reference proteome</keyword>
<gene>
    <name evidence="2" type="ORF">HNQ92_003526</name>
</gene>
<sequence>MDSPLISIILATYNRSNVLFFTICSIIEQSYSNWELIVVGDCCTDNTQEVVSAFEDSRIQFINLPENFGEQSGPNNEGLKKARGPFIAFMNHDDLWFQDHLQVCLDSLRQKQADLMLAAGIIDYTDGKKFDISGLPSRQHGFHPARLFVPASNWLFRKELIQEVGFWRPARDLYLVPSHDWLERVHKLGKKIAFTEQITVLALPSSSRRNAYLDRAYLENEKYYQQVKHNSRFREQLLTQILFEWGQDHYYDEKVYLRRFFRRKIKSLLISFGINSTELRSRYTFGKGGILRLYRQRRGLAPKD</sequence>
<dbReference type="RefSeq" id="WP_184175446.1">
    <property type="nucleotide sequence ID" value="NZ_JACHGF010000005.1"/>
</dbReference>
<proteinExistence type="predicted"/>
<comment type="caution">
    <text evidence="2">The sequence shown here is derived from an EMBL/GenBank/DDBJ whole genome shotgun (WGS) entry which is preliminary data.</text>
</comment>
<dbReference type="EMBL" id="JACHGF010000005">
    <property type="protein sequence ID" value="MBB5285369.1"/>
    <property type="molecule type" value="Genomic_DNA"/>
</dbReference>
<dbReference type="InterPro" id="IPR029044">
    <property type="entry name" value="Nucleotide-diphossugar_trans"/>
</dbReference>
<keyword evidence="2" id="KW-0808">Transferase</keyword>
<evidence type="ECO:0000259" key="1">
    <source>
        <dbReference type="Pfam" id="PF00535"/>
    </source>
</evidence>
<dbReference type="InterPro" id="IPR001173">
    <property type="entry name" value="Glyco_trans_2-like"/>
</dbReference>
<dbReference type="Gene3D" id="3.90.550.10">
    <property type="entry name" value="Spore Coat Polysaccharide Biosynthesis Protein SpsA, Chain A"/>
    <property type="match status" value="1"/>
</dbReference>
<accession>A0A840U0G2</accession>
<dbReference type="PANTHER" id="PTHR22916">
    <property type="entry name" value="GLYCOSYLTRANSFERASE"/>
    <property type="match status" value="1"/>
</dbReference>
<dbReference type="PANTHER" id="PTHR22916:SF3">
    <property type="entry name" value="UDP-GLCNAC:BETAGAL BETA-1,3-N-ACETYLGLUCOSAMINYLTRANSFERASE-LIKE PROTEIN 1"/>
    <property type="match status" value="1"/>
</dbReference>
<reference evidence="2 3" key="1">
    <citation type="submission" date="2020-08" db="EMBL/GenBank/DDBJ databases">
        <title>Genomic Encyclopedia of Type Strains, Phase IV (KMG-IV): sequencing the most valuable type-strain genomes for metagenomic binning, comparative biology and taxonomic classification.</title>
        <authorList>
            <person name="Goeker M."/>
        </authorList>
    </citation>
    <scope>NUCLEOTIDE SEQUENCE [LARGE SCALE GENOMIC DNA]</scope>
    <source>
        <strain evidence="2 3">DSM 105074</strain>
    </source>
</reference>